<organism evidence="1">
    <name type="scientific">freshwater metagenome</name>
    <dbReference type="NCBI Taxonomy" id="449393"/>
    <lineage>
        <taxon>unclassified sequences</taxon>
        <taxon>metagenomes</taxon>
        <taxon>ecological metagenomes</taxon>
    </lineage>
</organism>
<proteinExistence type="predicted"/>
<sequence>MPHTSSSSRGNSDTALLLLFHPVHGGSAFMDFTDLVVNTGVKKDALSGRGFTRVDVSHDPNIANLG</sequence>
<protein>
    <submittedName>
        <fullName evidence="1">Unannotated protein</fullName>
    </submittedName>
</protein>
<dbReference type="EMBL" id="CAFBQL010000003">
    <property type="protein sequence ID" value="CAB5055785.1"/>
    <property type="molecule type" value="Genomic_DNA"/>
</dbReference>
<dbReference type="AlphaFoldDB" id="A0A6J7TQN2"/>
<dbReference type="AntiFam" id="ANF00072">
    <property type="entry name" value="Shadow ORF (opposite TypA)"/>
</dbReference>
<name>A0A6J7TQN2_9ZZZZ</name>
<reference evidence="1" key="1">
    <citation type="submission" date="2020-05" db="EMBL/GenBank/DDBJ databases">
        <authorList>
            <person name="Chiriac C."/>
            <person name="Salcher M."/>
            <person name="Ghai R."/>
            <person name="Kavagutti S V."/>
        </authorList>
    </citation>
    <scope>NUCLEOTIDE SEQUENCE</scope>
</reference>
<accession>A0A6J7TQN2</accession>
<evidence type="ECO:0000313" key="1">
    <source>
        <dbReference type="EMBL" id="CAB5055785.1"/>
    </source>
</evidence>
<gene>
    <name evidence="1" type="ORF">UFOPK4308_00497</name>
</gene>